<dbReference type="Gene3D" id="1.10.150.240">
    <property type="entry name" value="Putative phosphatase, domain 2"/>
    <property type="match status" value="1"/>
</dbReference>
<dbReference type="PANTHER" id="PTHR18901:SF38">
    <property type="entry name" value="PSEUDOURIDINE-5'-PHOSPHATASE"/>
    <property type="match status" value="1"/>
</dbReference>
<dbReference type="InterPro" id="IPR036412">
    <property type="entry name" value="HAD-like_sf"/>
</dbReference>
<dbReference type="SFLD" id="SFLDG01135">
    <property type="entry name" value="C1.5.6:_HAD__Beta-PGM__Phospha"/>
    <property type="match status" value="1"/>
</dbReference>
<evidence type="ECO:0000313" key="3">
    <source>
        <dbReference type="Proteomes" id="UP001516400"/>
    </source>
</evidence>
<keyword evidence="3" id="KW-1185">Reference proteome</keyword>
<dbReference type="PANTHER" id="PTHR18901">
    <property type="entry name" value="2-DEOXYGLUCOSE-6-PHOSPHATE PHOSPHATASE 2"/>
    <property type="match status" value="1"/>
</dbReference>
<dbReference type="Proteomes" id="UP001516400">
    <property type="component" value="Unassembled WGS sequence"/>
</dbReference>
<comment type="caution">
    <text evidence="2">The sequence shown here is derived from an EMBL/GenBank/DDBJ whole genome shotgun (WGS) entry which is preliminary data.</text>
</comment>
<dbReference type="Pfam" id="PF00702">
    <property type="entry name" value="Hydrolase"/>
    <property type="match status" value="1"/>
</dbReference>
<dbReference type="InterPro" id="IPR023198">
    <property type="entry name" value="PGP-like_dom2"/>
</dbReference>
<accession>A0ABD2NUB4</accession>
<dbReference type="SFLD" id="SFLDG01129">
    <property type="entry name" value="C1.5:_HAD__Beta-PGM__Phosphata"/>
    <property type="match status" value="1"/>
</dbReference>
<organism evidence="2 3">
    <name type="scientific">Cryptolaemus montrouzieri</name>
    <dbReference type="NCBI Taxonomy" id="559131"/>
    <lineage>
        <taxon>Eukaryota</taxon>
        <taxon>Metazoa</taxon>
        <taxon>Ecdysozoa</taxon>
        <taxon>Arthropoda</taxon>
        <taxon>Hexapoda</taxon>
        <taxon>Insecta</taxon>
        <taxon>Pterygota</taxon>
        <taxon>Neoptera</taxon>
        <taxon>Endopterygota</taxon>
        <taxon>Coleoptera</taxon>
        <taxon>Polyphaga</taxon>
        <taxon>Cucujiformia</taxon>
        <taxon>Coccinelloidea</taxon>
        <taxon>Coccinellidae</taxon>
        <taxon>Scymninae</taxon>
        <taxon>Scymnini</taxon>
        <taxon>Cryptolaemus</taxon>
    </lineage>
</organism>
<gene>
    <name evidence="2" type="ORF">HHI36_005297</name>
</gene>
<dbReference type="InterPro" id="IPR023214">
    <property type="entry name" value="HAD_sf"/>
</dbReference>
<name>A0ABD2NUB4_9CUCU</name>
<dbReference type="FunFam" id="3.40.50.1000:FF:000055">
    <property type="entry name" value="Haloacid dehalogenase-like hydrolase family protein"/>
    <property type="match status" value="1"/>
</dbReference>
<dbReference type="SFLD" id="SFLDS00003">
    <property type="entry name" value="Haloacid_Dehalogenase"/>
    <property type="match status" value="1"/>
</dbReference>
<dbReference type="Gene3D" id="3.40.50.1000">
    <property type="entry name" value="HAD superfamily/HAD-like"/>
    <property type="match status" value="1"/>
</dbReference>
<feature type="region of interest" description="Disordered" evidence="1">
    <location>
        <begin position="118"/>
        <end position="137"/>
    </location>
</feature>
<dbReference type="NCBIfam" id="TIGR01509">
    <property type="entry name" value="HAD-SF-IA-v3"/>
    <property type="match status" value="1"/>
</dbReference>
<proteinExistence type="predicted"/>
<evidence type="ECO:0000256" key="1">
    <source>
        <dbReference type="SAM" id="MobiDB-lite"/>
    </source>
</evidence>
<reference evidence="2 3" key="1">
    <citation type="journal article" date="2021" name="BMC Biol.">
        <title>Horizontally acquired antibacterial genes associated with adaptive radiation of ladybird beetles.</title>
        <authorList>
            <person name="Li H.S."/>
            <person name="Tang X.F."/>
            <person name="Huang Y.H."/>
            <person name="Xu Z.Y."/>
            <person name="Chen M.L."/>
            <person name="Du X.Y."/>
            <person name="Qiu B.Y."/>
            <person name="Chen P.T."/>
            <person name="Zhang W."/>
            <person name="Slipinski A."/>
            <person name="Escalona H.E."/>
            <person name="Waterhouse R.M."/>
            <person name="Zwick A."/>
            <person name="Pang H."/>
        </authorList>
    </citation>
    <scope>NUCLEOTIDE SEQUENCE [LARGE SCALE GENOMIC DNA]</scope>
    <source>
        <strain evidence="2">SYSU2018</strain>
    </source>
</reference>
<evidence type="ECO:0000313" key="2">
    <source>
        <dbReference type="EMBL" id="KAL3282099.1"/>
    </source>
</evidence>
<dbReference type="AlphaFoldDB" id="A0ABD2NUB4"/>
<sequence length="424" mass="47706">MEDEYSYSDDTEFINGSDVVDNVTKIVEKQSKHSENVATNSKAQNVIRTQIKKDNVEHDLSIASSIKYQNENKDAKALDVEEKISRLSENMSTNSKPQSFIQTLIKQDNIEHDLTIASSIEDQNQNEEKKSLEGEEMVSRLSENLSTNLKAQSFIQTVIKHVNVEHDLSTASSIEPQNEEVKALEIVKELETTQPEKKLLPVTHVIFDLDGTLLDTETINNRIITEIAEEYNKEFTPEIRSRVMGRIASEASITAVQLMEIPMTPEEFDARVQVQNFNLMLDVNLMPGAERLIRHLYRNEVPIAVATSATRANYEIKSTKHKALFSRFHHIVTGGSDPEVIVGKPAPDIYLVCASRFPDKPKPHKCLAIEDSPNGVKAAVNAGMQVVMIPDPNTEKELCRDATIVLNSMEDFRPELFGLPEFET</sequence>
<dbReference type="InterPro" id="IPR006439">
    <property type="entry name" value="HAD-SF_hydro_IA"/>
</dbReference>
<dbReference type="SUPFAM" id="SSF56784">
    <property type="entry name" value="HAD-like"/>
    <property type="match status" value="1"/>
</dbReference>
<dbReference type="EMBL" id="JABFTP020000144">
    <property type="protein sequence ID" value="KAL3282099.1"/>
    <property type="molecule type" value="Genomic_DNA"/>
</dbReference>
<protein>
    <submittedName>
        <fullName evidence="2">Uncharacterized protein</fullName>
    </submittedName>
</protein>